<accession>A0A2T3G0R0</accession>
<keyword evidence="2" id="KW-1003">Cell membrane</keyword>
<feature type="transmembrane region" description="Helical" evidence="6">
    <location>
        <begin position="268"/>
        <end position="290"/>
    </location>
</feature>
<feature type="transmembrane region" description="Helical" evidence="6">
    <location>
        <begin position="78"/>
        <end position="101"/>
    </location>
</feature>
<keyword evidence="3 6" id="KW-0812">Transmembrane</keyword>
<dbReference type="PANTHER" id="PTHR30250">
    <property type="entry name" value="PST FAMILY PREDICTED COLANIC ACID TRANSPORTER"/>
    <property type="match status" value="1"/>
</dbReference>
<feature type="transmembrane region" description="Helical" evidence="6">
    <location>
        <begin position="38"/>
        <end position="58"/>
    </location>
</feature>
<protein>
    <submittedName>
        <fullName evidence="7">Oligosaccharide flippase family protein</fullName>
    </submittedName>
</protein>
<evidence type="ECO:0000256" key="4">
    <source>
        <dbReference type="ARBA" id="ARBA00022989"/>
    </source>
</evidence>
<evidence type="ECO:0000256" key="3">
    <source>
        <dbReference type="ARBA" id="ARBA00022692"/>
    </source>
</evidence>
<evidence type="ECO:0000313" key="9">
    <source>
        <dbReference type="Proteomes" id="UP000241201"/>
    </source>
</evidence>
<dbReference type="EMBL" id="PYLP01000004">
    <property type="protein sequence ID" value="PST41011.1"/>
    <property type="molecule type" value="Genomic_DNA"/>
</dbReference>
<organism evidence="8 9">
    <name type="scientific">Faecalibacillus faecis</name>
    <dbReference type="NCBI Taxonomy" id="1982628"/>
    <lineage>
        <taxon>Bacteria</taxon>
        <taxon>Bacillati</taxon>
        <taxon>Bacillota</taxon>
        <taxon>Erysipelotrichia</taxon>
        <taxon>Erysipelotrichales</taxon>
        <taxon>Coprobacillaceae</taxon>
        <taxon>Faecalibacillus</taxon>
    </lineage>
</organism>
<dbReference type="GeneID" id="77470462"/>
<dbReference type="RefSeq" id="WP_106987624.1">
    <property type="nucleotide sequence ID" value="NZ_DAWBWI010000316.1"/>
</dbReference>
<reference evidence="9" key="1">
    <citation type="submission" date="2018-03" db="EMBL/GenBank/DDBJ databases">
        <title>Lachnoclostridium SNUG30370 gen.nov., sp.nov., isolated from human faeces.</title>
        <authorList>
            <person name="Seo B."/>
            <person name="Jeon K."/>
            <person name="Ko G."/>
        </authorList>
    </citation>
    <scope>NUCLEOTIDE SEQUENCE [LARGE SCALE GENOMIC DNA]</scope>
    <source>
        <strain evidence="9">SNUG30370</strain>
    </source>
</reference>
<evidence type="ECO:0000256" key="2">
    <source>
        <dbReference type="ARBA" id="ARBA00022475"/>
    </source>
</evidence>
<dbReference type="EMBL" id="JAJDKZ010000013">
    <property type="protein sequence ID" value="MCB8610179.1"/>
    <property type="molecule type" value="Genomic_DNA"/>
</dbReference>
<evidence type="ECO:0000256" key="1">
    <source>
        <dbReference type="ARBA" id="ARBA00004651"/>
    </source>
</evidence>
<dbReference type="GO" id="GO:0005886">
    <property type="term" value="C:plasma membrane"/>
    <property type="evidence" value="ECO:0007669"/>
    <property type="project" value="UniProtKB-SubCell"/>
</dbReference>
<dbReference type="Pfam" id="PF01943">
    <property type="entry name" value="Polysacc_synt"/>
    <property type="match status" value="1"/>
</dbReference>
<keyword evidence="9" id="KW-1185">Reference proteome</keyword>
<keyword evidence="5 6" id="KW-0472">Membrane</keyword>
<reference evidence="7" key="3">
    <citation type="submission" date="2021-10" db="EMBL/GenBank/DDBJ databases">
        <title>Collection of gut derived symbiotic bacterial strains cultured from healthy donors.</title>
        <authorList>
            <person name="Lin H."/>
            <person name="Littmann E."/>
            <person name="Kohout C."/>
            <person name="Pamer E.G."/>
        </authorList>
    </citation>
    <scope>NUCLEOTIDE SEQUENCE</scope>
    <source>
        <strain evidence="7">DFI.4.48</strain>
    </source>
</reference>
<keyword evidence="4 6" id="KW-1133">Transmembrane helix</keyword>
<feature type="transmembrane region" description="Helical" evidence="6">
    <location>
        <begin position="113"/>
        <end position="134"/>
    </location>
</feature>
<dbReference type="Proteomes" id="UP001198439">
    <property type="component" value="Unassembled WGS sequence"/>
</dbReference>
<dbReference type="InterPro" id="IPR002797">
    <property type="entry name" value="Polysacc_synth"/>
</dbReference>
<feature type="transmembrane region" description="Helical" evidence="6">
    <location>
        <begin position="310"/>
        <end position="330"/>
    </location>
</feature>
<evidence type="ECO:0000256" key="5">
    <source>
        <dbReference type="ARBA" id="ARBA00023136"/>
    </source>
</evidence>
<dbReference type="Proteomes" id="UP000241201">
    <property type="component" value="Unassembled WGS sequence"/>
</dbReference>
<name>A0A2T3G0R0_9FIRM</name>
<evidence type="ECO:0000313" key="8">
    <source>
        <dbReference type="EMBL" id="PST41011.1"/>
    </source>
</evidence>
<proteinExistence type="predicted"/>
<dbReference type="InterPro" id="IPR050833">
    <property type="entry name" value="Poly_Biosynth_Transport"/>
</dbReference>
<evidence type="ECO:0000256" key="6">
    <source>
        <dbReference type="SAM" id="Phobius"/>
    </source>
</evidence>
<feature type="transmembrane region" description="Helical" evidence="6">
    <location>
        <begin position="399"/>
        <end position="424"/>
    </location>
</feature>
<reference evidence="8" key="2">
    <citation type="journal article" date="2019" name="Int. J. Syst. Evol. Microbiol.">
        <title>Faecalibacillus intestinalis gen. nov., sp. nov. and Faecalibacillus faecis sp. nov., isolated from human faeces.</title>
        <authorList>
            <person name="Seo B."/>
            <person name="Jeon K."/>
            <person name="Baek I."/>
            <person name="Lee Y.M."/>
            <person name="Baek K."/>
            <person name="Ko G."/>
        </authorList>
    </citation>
    <scope>NUCLEOTIDE SEQUENCE</scope>
    <source>
        <strain evidence="8">SNUG30370</strain>
    </source>
</reference>
<dbReference type="PANTHER" id="PTHR30250:SF24">
    <property type="entry name" value="STAGE V SPORULATION PROTEIN B"/>
    <property type="match status" value="1"/>
</dbReference>
<feature type="transmembrane region" description="Helical" evidence="6">
    <location>
        <begin position="174"/>
        <end position="198"/>
    </location>
</feature>
<evidence type="ECO:0000313" key="7">
    <source>
        <dbReference type="EMBL" id="MCB8610179.1"/>
    </source>
</evidence>
<feature type="transmembrane region" description="Helical" evidence="6">
    <location>
        <begin position="376"/>
        <end position="393"/>
    </location>
</feature>
<gene>
    <name evidence="8" type="ORF">C7U55_05040</name>
    <name evidence="7" type="ORF">LJD69_06195</name>
</gene>
<dbReference type="AlphaFoldDB" id="A0A2T3G0R0"/>
<sequence>MKRKLINSFIILSASSAISKIFSILNRMLLSRLLPLEAMSLYLVIMPTLSLCLTLGQVGIPSAVFRLILHPNYKNYKVIITAILLSFFSVIVICGTLFIVSPFIAHSLLKNEYTLYPILSFLIFIPLIAISGIIKNYYLAKGHVYVIAKSQIVEETSRLLFTYLFLKNPLSSSLPFLVTIAYLSMSFGELMSIIYLLLLSRKKYSFAPLKNINKQNLIMKDLLNISLPLTGSRLYHCFMNFLEPILLIHVLTQLGLTQNYIQDQYAILSGYVVSLLVTPTFFCTIIYRLYLPIATDDLYYHKSTAFLHLLYALLICLLIGLPFTLIFYFFPKQSLMVLYNTTSGYQQLKYMAFPFLLFYLQTPLSTILQAKNKNKVMFIISIIECTLEIILTYTLSHYLYVNAILISLFTGLITTLTLSAIYCFKIIIKDTSLS</sequence>
<comment type="caution">
    <text evidence="8">The sequence shown here is derived from an EMBL/GenBank/DDBJ whole genome shotgun (WGS) entry which is preliminary data.</text>
</comment>
<comment type="subcellular location">
    <subcellularLocation>
        <location evidence="1">Cell membrane</location>
        <topology evidence="1">Multi-pass membrane protein</topology>
    </subcellularLocation>
</comment>